<feature type="non-terminal residue" evidence="1">
    <location>
        <position position="1"/>
    </location>
</feature>
<gene>
    <name evidence="1" type="ORF">KUCAC02_021489</name>
</gene>
<protein>
    <submittedName>
        <fullName evidence="1">Uncharacterized protein</fullName>
    </submittedName>
</protein>
<organism evidence="1 2">
    <name type="scientific">Chaenocephalus aceratus</name>
    <name type="common">Blackfin icefish</name>
    <name type="synonym">Chaenichthys aceratus</name>
    <dbReference type="NCBI Taxonomy" id="36190"/>
    <lineage>
        <taxon>Eukaryota</taxon>
        <taxon>Metazoa</taxon>
        <taxon>Chordata</taxon>
        <taxon>Craniata</taxon>
        <taxon>Vertebrata</taxon>
        <taxon>Euteleostomi</taxon>
        <taxon>Actinopterygii</taxon>
        <taxon>Neopterygii</taxon>
        <taxon>Teleostei</taxon>
        <taxon>Neoteleostei</taxon>
        <taxon>Acanthomorphata</taxon>
        <taxon>Eupercaria</taxon>
        <taxon>Perciformes</taxon>
        <taxon>Notothenioidei</taxon>
        <taxon>Channichthyidae</taxon>
        <taxon>Chaenocephalus</taxon>
    </lineage>
</organism>
<evidence type="ECO:0000313" key="1">
    <source>
        <dbReference type="EMBL" id="KAI4825824.1"/>
    </source>
</evidence>
<evidence type="ECO:0000313" key="2">
    <source>
        <dbReference type="Proteomes" id="UP001057452"/>
    </source>
</evidence>
<comment type="caution">
    <text evidence="1">The sequence shown here is derived from an EMBL/GenBank/DDBJ whole genome shotgun (WGS) entry which is preliminary data.</text>
</comment>
<name>A0ACB9XHU1_CHAAC</name>
<accession>A0ACB9XHU1</accession>
<keyword evidence="2" id="KW-1185">Reference proteome</keyword>
<reference evidence="1" key="1">
    <citation type="submission" date="2022-05" db="EMBL/GenBank/DDBJ databases">
        <title>Chromosome-level genome of Chaenocephalus aceratus.</title>
        <authorList>
            <person name="Park H."/>
        </authorList>
    </citation>
    <scope>NUCLEOTIDE SEQUENCE</scope>
    <source>
        <strain evidence="1">KU_202001</strain>
    </source>
</reference>
<dbReference type="Proteomes" id="UP001057452">
    <property type="component" value="Chromosome 6"/>
</dbReference>
<dbReference type="EMBL" id="CM043790">
    <property type="protein sequence ID" value="KAI4825824.1"/>
    <property type="molecule type" value="Genomic_DNA"/>
</dbReference>
<feature type="non-terminal residue" evidence="1">
    <location>
        <position position="88"/>
    </location>
</feature>
<sequence length="88" mass="10085">FCLLCDVRLQRVYYQSSVLNPAAHWEMRPVKLIPQLKEAEHRRDSEDYLVFFDPSEGDVALQISVWPAARSGRPSCGYLFPVGVTSDR</sequence>
<proteinExistence type="predicted"/>